<keyword evidence="2" id="KW-1185">Reference proteome</keyword>
<evidence type="ECO:0000313" key="2">
    <source>
        <dbReference type="Proteomes" id="UP000001351"/>
    </source>
</evidence>
<gene>
    <name evidence="1" type="ordered locus">STAUR_2390</name>
</gene>
<dbReference type="EMBL" id="CP002271">
    <property type="protein sequence ID" value="ADO70194.1"/>
    <property type="molecule type" value="Genomic_DNA"/>
</dbReference>
<proteinExistence type="predicted"/>
<dbReference type="KEGG" id="sur:STAUR_2390"/>
<sequence>MPLVYEYQQLVSDETLDRLTERDPALKAALTSLRERTSPPETLSRRALREHIDELLDAFS</sequence>
<dbReference type="RefSeq" id="WP_013375199.1">
    <property type="nucleotide sequence ID" value="NC_014623.1"/>
</dbReference>
<reference evidence="1 2" key="1">
    <citation type="journal article" date="2011" name="Mol. Biol. Evol.">
        <title>Comparative genomic analysis of fruiting body formation in Myxococcales.</title>
        <authorList>
            <person name="Huntley S."/>
            <person name="Hamann N."/>
            <person name="Wegener-Feldbrugge S."/>
            <person name="Treuner-Lange A."/>
            <person name="Kube M."/>
            <person name="Reinhardt R."/>
            <person name="Klages S."/>
            <person name="Muller R."/>
            <person name="Ronning C.M."/>
            <person name="Nierman W.C."/>
            <person name="Sogaard-Andersen L."/>
        </authorList>
    </citation>
    <scope>NUCLEOTIDE SEQUENCE [LARGE SCALE GENOMIC DNA]</scope>
    <source>
        <strain evidence="1 2">DW4/3-1</strain>
    </source>
</reference>
<name>E3FF13_STIAD</name>
<protein>
    <submittedName>
        <fullName evidence="1">Uncharacterized protein</fullName>
    </submittedName>
</protein>
<organism evidence="1 2">
    <name type="scientific">Stigmatella aurantiaca (strain DW4/3-1)</name>
    <dbReference type="NCBI Taxonomy" id="378806"/>
    <lineage>
        <taxon>Bacteria</taxon>
        <taxon>Pseudomonadati</taxon>
        <taxon>Myxococcota</taxon>
        <taxon>Myxococcia</taxon>
        <taxon>Myxococcales</taxon>
        <taxon>Cystobacterineae</taxon>
        <taxon>Archangiaceae</taxon>
        <taxon>Stigmatella</taxon>
    </lineage>
</organism>
<dbReference type="OrthoDB" id="4324016at2"/>
<accession>E3FF13</accession>
<dbReference type="AlphaFoldDB" id="E3FF13"/>
<dbReference type="HOGENOM" id="CLU_2939589_0_0_7"/>
<dbReference type="Proteomes" id="UP000001351">
    <property type="component" value="Chromosome"/>
</dbReference>
<evidence type="ECO:0000313" key="1">
    <source>
        <dbReference type="EMBL" id="ADO70194.1"/>
    </source>
</evidence>